<accession>A0ABX4LQW5</accession>
<gene>
    <name evidence="1" type="ORF">CPG37_04640</name>
</gene>
<evidence type="ECO:0000313" key="1">
    <source>
        <dbReference type="EMBL" id="PHO10340.1"/>
    </source>
</evidence>
<dbReference type="Gene3D" id="3.55.50.10">
    <property type="entry name" value="Baseplate protein-like domains"/>
    <property type="match status" value="1"/>
</dbReference>
<name>A0ABX4LQW5_9BACT</name>
<dbReference type="Pfam" id="PF05954">
    <property type="entry name" value="Phage_GPD"/>
    <property type="match status" value="1"/>
</dbReference>
<dbReference type="SUPFAM" id="SSF69279">
    <property type="entry name" value="Phage tail proteins"/>
    <property type="match status" value="1"/>
</dbReference>
<dbReference type="EMBL" id="NWVW01000004">
    <property type="protein sequence ID" value="PHO10340.1"/>
    <property type="molecule type" value="Genomic_DNA"/>
</dbReference>
<dbReference type="Proteomes" id="UP000221384">
    <property type="component" value="Unassembled WGS sequence"/>
</dbReference>
<organism evidence="1 2">
    <name type="scientific">Malaciobacter canalis</name>
    <dbReference type="NCBI Taxonomy" id="1912871"/>
    <lineage>
        <taxon>Bacteria</taxon>
        <taxon>Pseudomonadati</taxon>
        <taxon>Campylobacterota</taxon>
        <taxon>Epsilonproteobacteria</taxon>
        <taxon>Campylobacterales</taxon>
        <taxon>Arcobacteraceae</taxon>
        <taxon>Malaciobacter</taxon>
    </lineage>
</organism>
<comment type="caution">
    <text evidence="1">The sequence shown here is derived from an EMBL/GenBank/DDBJ whole genome shotgun (WGS) entry which is preliminary data.</text>
</comment>
<dbReference type="RefSeq" id="WP_099334022.1">
    <property type="nucleotide sequence ID" value="NZ_CP042812.1"/>
</dbReference>
<reference evidence="1 2" key="1">
    <citation type="submission" date="2017-09" db="EMBL/GenBank/DDBJ databases">
        <authorList>
            <person name="Perez-Cataluna A."/>
            <person name="Figueras M.J."/>
            <person name="Salas-Masso N."/>
        </authorList>
    </citation>
    <scope>NUCLEOTIDE SEQUENCE [LARGE SCALE GENOMIC DNA]</scope>
    <source>
        <strain evidence="1 2">F138-33</strain>
    </source>
</reference>
<protein>
    <submittedName>
        <fullName evidence="1">Phage tail protein</fullName>
    </submittedName>
</protein>
<sequence>MVRTPGFMIQANGKDVTAAIQKNLISLSFHDEVNEKADELNIKVAGEFARPAYQDELKLYMGYDEQFTYMGSFLVQTTTRDKKHVLSISATGVNFTNALKEKRDITYEKVSIKDICKQIAARSGINLKSDFDDTFVSCQVQSNESDLHFLNRLAKEYNAIFNIKNNTLIFTKKIKDEKKNDDLPTYTINANNCDSYSIKYSNKTLYKSCKSTWHDTKENKTQSITVGSGEPVLINKGNFKNPAEAKGKAAAKLQRANQGLISGSLSIEGEAIFAGGKLNLVNTLEDDGEYQIKTVEHTFDQGGWMININFER</sequence>
<keyword evidence="2" id="KW-1185">Reference proteome</keyword>
<proteinExistence type="predicted"/>
<evidence type="ECO:0000313" key="2">
    <source>
        <dbReference type="Proteomes" id="UP000221384"/>
    </source>
</evidence>